<sequence length="606" mass="68667">MLEKVRVEESTYSQVLSELFEFVFQIISEVFQDIKYGVVLTKPTGKPLQIISKGLNEAELNALIQQIELSASSNPFKINGYKIYPLKGKLGSYGYIFVAESDGSESTFLEKASETFSKITELLTLLDYHFVDPGTGLPGKKYLLDRIDEQIQRKIRYKEDFSLIIIKIDNFEEISRNLPEDSFDILLRDIARFIVKLKRKSDILCRFDVDKLAILMPHTNAEGTKTFMERLSSALNFESFHVNHAAIKCKFSIGYVNSEEVNVLEHDEFIINALLQLTTRGKKTQSQENFFSIEIVGNSSKMAKVKEEIIIASQTDMTVLILGETGTGKELVARKIHELSARRNKPFVIIDCASIPETLLESELFGHEKGAFTGATSRKIGLFESASGGTVFLDEIEATSPGMQAKLLRAIEEKTIRRVGGTELIPIDVRIISASNVDLEEEVKKGNFRKDLYYRISGMVINLPPLRERKEDIPELVNYFIKKYSIEEGKIIKGVTPAVYDLLKSYDWPGNVRELEKEVERMIAFTEDGGYITVDKLSSKITAIESHTFSLDELVENYEKNILIDALLNCDWNETKAAKMLGISRTSLIAKMKKYNIKKQKNGSWN</sequence>
<name>A0A7V4E3F8_UNCW3</name>
<evidence type="ECO:0000256" key="3">
    <source>
        <dbReference type="ARBA" id="ARBA00023015"/>
    </source>
</evidence>
<dbReference type="CDD" id="cd00009">
    <property type="entry name" value="AAA"/>
    <property type="match status" value="1"/>
</dbReference>
<dbReference type="InterPro" id="IPR009057">
    <property type="entry name" value="Homeodomain-like_sf"/>
</dbReference>
<evidence type="ECO:0000259" key="5">
    <source>
        <dbReference type="PROSITE" id="PS50045"/>
    </source>
</evidence>
<organism evidence="7">
    <name type="scientific">candidate division WOR-3 bacterium</name>
    <dbReference type="NCBI Taxonomy" id="2052148"/>
    <lineage>
        <taxon>Bacteria</taxon>
        <taxon>Bacteria division WOR-3</taxon>
    </lineage>
</organism>
<dbReference type="Gene3D" id="1.10.8.60">
    <property type="match status" value="1"/>
</dbReference>
<protein>
    <submittedName>
        <fullName evidence="7">Diguanylate cyclase</fullName>
    </submittedName>
</protein>
<evidence type="ECO:0000256" key="2">
    <source>
        <dbReference type="ARBA" id="ARBA00022840"/>
    </source>
</evidence>
<dbReference type="SUPFAM" id="SSF55073">
    <property type="entry name" value="Nucleotide cyclase"/>
    <property type="match status" value="1"/>
</dbReference>
<keyword evidence="4" id="KW-0804">Transcription</keyword>
<dbReference type="InterPro" id="IPR002197">
    <property type="entry name" value="HTH_Fis"/>
</dbReference>
<dbReference type="NCBIfam" id="TIGR00254">
    <property type="entry name" value="GGDEF"/>
    <property type="match status" value="1"/>
</dbReference>
<dbReference type="Gene3D" id="3.30.70.270">
    <property type="match status" value="1"/>
</dbReference>
<gene>
    <name evidence="7" type="ORF">ENU66_00490</name>
</gene>
<dbReference type="Pfam" id="PF25601">
    <property type="entry name" value="AAA_lid_14"/>
    <property type="match status" value="1"/>
</dbReference>
<dbReference type="InterPro" id="IPR027417">
    <property type="entry name" value="P-loop_NTPase"/>
</dbReference>
<dbReference type="Gene3D" id="1.10.10.60">
    <property type="entry name" value="Homeodomain-like"/>
    <property type="match status" value="1"/>
</dbReference>
<dbReference type="FunFam" id="3.40.50.300:FF:000006">
    <property type="entry name" value="DNA-binding transcriptional regulator NtrC"/>
    <property type="match status" value="1"/>
</dbReference>
<dbReference type="PROSITE" id="PS00675">
    <property type="entry name" value="SIGMA54_INTERACT_1"/>
    <property type="match status" value="1"/>
</dbReference>
<dbReference type="AlphaFoldDB" id="A0A7V4E3F8"/>
<feature type="domain" description="Sigma-54 factor interaction" evidence="5">
    <location>
        <begin position="295"/>
        <end position="524"/>
    </location>
</feature>
<dbReference type="InterPro" id="IPR029787">
    <property type="entry name" value="Nucleotide_cyclase"/>
</dbReference>
<dbReference type="PROSITE" id="PS50887">
    <property type="entry name" value="GGDEF"/>
    <property type="match status" value="1"/>
</dbReference>
<feature type="domain" description="GGDEF" evidence="6">
    <location>
        <begin position="159"/>
        <end position="293"/>
    </location>
</feature>
<dbReference type="SUPFAM" id="SSF52540">
    <property type="entry name" value="P-loop containing nucleoside triphosphate hydrolases"/>
    <property type="match status" value="1"/>
</dbReference>
<dbReference type="SUPFAM" id="SSF46689">
    <property type="entry name" value="Homeodomain-like"/>
    <property type="match status" value="1"/>
</dbReference>
<dbReference type="SMART" id="SM00382">
    <property type="entry name" value="AAA"/>
    <property type="match status" value="1"/>
</dbReference>
<keyword evidence="3" id="KW-0805">Transcription regulation</keyword>
<dbReference type="GO" id="GO:0005524">
    <property type="term" value="F:ATP binding"/>
    <property type="evidence" value="ECO:0007669"/>
    <property type="project" value="UniProtKB-KW"/>
</dbReference>
<dbReference type="Pfam" id="PF00158">
    <property type="entry name" value="Sigma54_activat"/>
    <property type="match status" value="1"/>
</dbReference>
<dbReference type="InterPro" id="IPR025943">
    <property type="entry name" value="Sigma_54_int_dom_ATP-bd_2"/>
</dbReference>
<keyword evidence="1" id="KW-0547">Nucleotide-binding</keyword>
<dbReference type="InterPro" id="IPR000160">
    <property type="entry name" value="GGDEF_dom"/>
</dbReference>
<dbReference type="Pfam" id="PF02954">
    <property type="entry name" value="HTH_8"/>
    <property type="match status" value="1"/>
</dbReference>
<evidence type="ECO:0000256" key="1">
    <source>
        <dbReference type="ARBA" id="ARBA00022741"/>
    </source>
</evidence>
<keyword evidence="2" id="KW-0067">ATP-binding</keyword>
<evidence type="ECO:0000256" key="4">
    <source>
        <dbReference type="ARBA" id="ARBA00023163"/>
    </source>
</evidence>
<comment type="caution">
    <text evidence="7">The sequence shown here is derived from an EMBL/GenBank/DDBJ whole genome shotgun (WGS) entry which is preliminary data.</text>
</comment>
<proteinExistence type="predicted"/>
<dbReference type="PANTHER" id="PTHR32071">
    <property type="entry name" value="TRANSCRIPTIONAL REGULATORY PROTEIN"/>
    <property type="match status" value="1"/>
</dbReference>
<dbReference type="GO" id="GO:0006355">
    <property type="term" value="P:regulation of DNA-templated transcription"/>
    <property type="evidence" value="ECO:0007669"/>
    <property type="project" value="InterPro"/>
</dbReference>
<dbReference type="EMBL" id="DTDJ01000006">
    <property type="protein sequence ID" value="HGL16812.1"/>
    <property type="molecule type" value="Genomic_DNA"/>
</dbReference>
<dbReference type="PROSITE" id="PS00676">
    <property type="entry name" value="SIGMA54_INTERACT_2"/>
    <property type="match status" value="1"/>
</dbReference>
<accession>A0A7V4E3F8</accession>
<dbReference type="InterPro" id="IPR025662">
    <property type="entry name" value="Sigma_54_int_dom_ATP-bd_1"/>
</dbReference>
<dbReference type="PRINTS" id="PR01590">
    <property type="entry name" value="HTHFIS"/>
</dbReference>
<dbReference type="InterPro" id="IPR002078">
    <property type="entry name" value="Sigma_54_int"/>
</dbReference>
<dbReference type="InterPro" id="IPR058031">
    <property type="entry name" value="AAA_lid_NorR"/>
</dbReference>
<dbReference type="Gene3D" id="3.40.50.300">
    <property type="entry name" value="P-loop containing nucleotide triphosphate hydrolases"/>
    <property type="match status" value="1"/>
</dbReference>
<dbReference type="PROSITE" id="PS50045">
    <property type="entry name" value="SIGMA54_INTERACT_4"/>
    <property type="match status" value="1"/>
</dbReference>
<dbReference type="InterPro" id="IPR003593">
    <property type="entry name" value="AAA+_ATPase"/>
</dbReference>
<dbReference type="GO" id="GO:0043565">
    <property type="term" value="F:sequence-specific DNA binding"/>
    <property type="evidence" value="ECO:0007669"/>
    <property type="project" value="InterPro"/>
</dbReference>
<dbReference type="CDD" id="cd01949">
    <property type="entry name" value="GGDEF"/>
    <property type="match status" value="1"/>
</dbReference>
<dbReference type="Pfam" id="PF00990">
    <property type="entry name" value="GGDEF"/>
    <property type="match status" value="1"/>
</dbReference>
<evidence type="ECO:0000313" key="7">
    <source>
        <dbReference type="EMBL" id="HGL16812.1"/>
    </source>
</evidence>
<dbReference type="SMART" id="SM00267">
    <property type="entry name" value="GGDEF"/>
    <property type="match status" value="1"/>
</dbReference>
<reference evidence="7" key="1">
    <citation type="journal article" date="2020" name="mSystems">
        <title>Genome- and Community-Level Interaction Insights into Carbon Utilization and Element Cycling Functions of Hydrothermarchaeota in Hydrothermal Sediment.</title>
        <authorList>
            <person name="Zhou Z."/>
            <person name="Liu Y."/>
            <person name="Xu W."/>
            <person name="Pan J."/>
            <person name="Luo Z.H."/>
            <person name="Li M."/>
        </authorList>
    </citation>
    <scope>NUCLEOTIDE SEQUENCE [LARGE SCALE GENOMIC DNA]</scope>
    <source>
        <strain evidence="7">SpSt-69</strain>
    </source>
</reference>
<evidence type="ECO:0000259" key="6">
    <source>
        <dbReference type="PROSITE" id="PS50887"/>
    </source>
</evidence>
<dbReference type="InterPro" id="IPR043128">
    <property type="entry name" value="Rev_trsase/Diguanyl_cyclase"/>
</dbReference>